<dbReference type="PANTHER" id="PTHR42693:SF53">
    <property type="entry name" value="ENDO-4-O-SULFATASE"/>
    <property type="match status" value="1"/>
</dbReference>
<dbReference type="PANTHER" id="PTHR42693">
    <property type="entry name" value="ARYLSULFATASE FAMILY MEMBER"/>
    <property type="match status" value="1"/>
</dbReference>
<dbReference type="Gene3D" id="3.40.720.10">
    <property type="entry name" value="Alkaline Phosphatase, subunit A"/>
    <property type="match status" value="1"/>
</dbReference>
<dbReference type="OrthoDB" id="9766107at2"/>
<dbReference type="EMBL" id="FPIY01000002">
    <property type="protein sequence ID" value="SFW47171.1"/>
    <property type="molecule type" value="Genomic_DNA"/>
</dbReference>
<dbReference type="InterPro" id="IPR017850">
    <property type="entry name" value="Alkaline_phosphatase_core_sf"/>
</dbReference>
<accession>A0A1K1PIA2</accession>
<dbReference type="InterPro" id="IPR024607">
    <property type="entry name" value="Sulfatase_CS"/>
</dbReference>
<evidence type="ECO:0000256" key="5">
    <source>
        <dbReference type="SAM" id="SignalP"/>
    </source>
</evidence>
<evidence type="ECO:0000313" key="7">
    <source>
        <dbReference type="EMBL" id="SFW47171.1"/>
    </source>
</evidence>
<comment type="similarity">
    <text evidence="1">Belongs to the sulfatase family.</text>
</comment>
<keyword evidence="2" id="KW-0479">Metal-binding</keyword>
<evidence type="ECO:0000313" key="8">
    <source>
        <dbReference type="Proteomes" id="UP000183257"/>
    </source>
</evidence>
<dbReference type="CDD" id="cd16144">
    <property type="entry name" value="ARS_like"/>
    <property type="match status" value="1"/>
</dbReference>
<protein>
    <submittedName>
        <fullName evidence="7">Arylsulfatase A</fullName>
    </submittedName>
</protein>
<dbReference type="AlphaFoldDB" id="A0A1K1PIA2"/>
<reference evidence="8" key="1">
    <citation type="submission" date="2016-11" db="EMBL/GenBank/DDBJ databases">
        <authorList>
            <person name="Varghese N."/>
            <person name="Submissions S."/>
        </authorList>
    </citation>
    <scope>NUCLEOTIDE SEQUENCE [LARGE SCALE GENOMIC DNA]</scope>
    <source>
        <strain evidence="8">DSM 24786</strain>
    </source>
</reference>
<evidence type="ECO:0000259" key="6">
    <source>
        <dbReference type="Pfam" id="PF00884"/>
    </source>
</evidence>
<feature type="chain" id="PRO_5013267252" evidence="5">
    <location>
        <begin position="20"/>
        <end position="484"/>
    </location>
</feature>
<dbReference type="RefSeq" id="WP_072303533.1">
    <property type="nucleotide sequence ID" value="NZ_FPIY01000002.1"/>
</dbReference>
<feature type="domain" description="Sulfatase N-terminal" evidence="6">
    <location>
        <begin position="23"/>
        <end position="340"/>
    </location>
</feature>
<dbReference type="STRING" id="76595.SAMN05660313_01902"/>
<keyword evidence="3" id="KW-0378">Hydrolase</keyword>
<dbReference type="InterPro" id="IPR000917">
    <property type="entry name" value="Sulfatase_N"/>
</dbReference>
<evidence type="ECO:0000256" key="4">
    <source>
        <dbReference type="ARBA" id="ARBA00022837"/>
    </source>
</evidence>
<dbReference type="Pfam" id="PF00884">
    <property type="entry name" value="Sulfatase"/>
    <property type="match status" value="1"/>
</dbReference>
<dbReference type="PROSITE" id="PS00523">
    <property type="entry name" value="SULFATASE_1"/>
    <property type="match status" value="1"/>
</dbReference>
<keyword evidence="5" id="KW-0732">Signal</keyword>
<evidence type="ECO:0000256" key="3">
    <source>
        <dbReference type="ARBA" id="ARBA00022801"/>
    </source>
</evidence>
<dbReference type="Proteomes" id="UP000183257">
    <property type="component" value="Unassembled WGS sequence"/>
</dbReference>
<keyword evidence="8" id="KW-1185">Reference proteome</keyword>
<dbReference type="GO" id="GO:0004065">
    <property type="term" value="F:arylsulfatase activity"/>
    <property type="evidence" value="ECO:0007669"/>
    <property type="project" value="TreeGrafter"/>
</dbReference>
<feature type="signal peptide" evidence="5">
    <location>
        <begin position="1"/>
        <end position="19"/>
    </location>
</feature>
<organism evidence="7 8">
    <name type="scientific">Cellulophaga fucicola</name>
    <dbReference type="NCBI Taxonomy" id="76595"/>
    <lineage>
        <taxon>Bacteria</taxon>
        <taxon>Pseudomonadati</taxon>
        <taxon>Bacteroidota</taxon>
        <taxon>Flavobacteriia</taxon>
        <taxon>Flavobacteriales</taxon>
        <taxon>Flavobacteriaceae</taxon>
        <taxon>Cellulophaga</taxon>
    </lineage>
</organism>
<dbReference type="SUPFAM" id="SSF53649">
    <property type="entry name" value="Alkaline phosphatase-like"/>
    <property type="match status" value="1"/>
</dbReference>
<gene>
    <name evidence="7" type="ORF">SAMN05660313_01902</name>
</gene>
<name>A0A1K1PIA2_9FLAO</name>
<evidence type="ECO:0000256" key="1">
    <source>
        <dbReference type="ARBA" id="ARBA00008779"/>
    </source>
</evidence>
<sequence length="484" mass="55105">MKRNLIFILLLTVAINLKAQEKPNIIFLFSDDAGYADFGFQGSEEMKTPNLDKLAKSGVKFTQGYVTDATCGPSRAGLITGKYQQRFGYEEINVPGYMSANSKFLADDMGLPLDQLTIADYLKKLGYKTAMYGKWHLGDADRYHPTKRGFDEFYGFRGGARNYFGYEDVSKANLDNRMERGFGDYKEPTEYVTDALAKEAVSFIEKNKDNPFFIYLAFNAVHTPMQAKKEDLDKFPNLTGKRKELAAMTLALDRACGSVLEKLKELGLDKNTIVVFSNDNGGPTDKNASLNLPLSGTKSNHLEGGIRVPFLISWPKQIKSKSEYNFPVSTLDLLPTFYAAGGGNVADLKDIDGVDLLPYINGQNNNRPHNTLFWKKEVRLAYREGDYKLIRFADRPAELYDLSTDTAEQNNIAANHPDRVKSMFKKMFEWESTLQRPLWMLKRSFENYDIDRMDRYRTPEMVKKEMEQYTTPLKESNGYKEIAN</sequence>
<proteinExistence type="inferred from homology"/>
<dbReference type="InterPro" id="IPR050738">
    <property type="entry name" value="Sulfatase"/>
</dbReference>
<dbReference type="GO" id="GO:0046872">
    <property type="term" value="F:metal ion binding"/>
    <property type="evidence" value="ECO:0007669"/>
    <property type="project" value="UniProtKB-KW"/>
</dbReference>
<dbReference type="Gene3D" id="3.30.1120.10">
    <property type="match status" value="1"/>
</dbReference>
<keyword evidence="4" id="KW-0106">Calcium</keyword>
<evidence type="ECO:0000256" key="2">
    <source>
        <dbReference type="ARBA" id="ARBA00022723"/>
    </source>
</evidence>